<evidence type="ECO:0008006" key="2">
    <source>
        <dbReference type="Google" id="ProtNLM"/>
    </source>
</evidence>
<dbReference type="Gene3D" id="3.90.550.10">
    <property type="entry name" value="Spore Coat Polysaccharide Biosynthesis Protein SpsA, Chain A"/>
    <property type="match status" value="1"/>
</dbReference>
<dbReference type="AlphaFoldDB" id="A0A1Y5HWI5"/>
<organism evidence="1">
    <name type="scientific">Ostreococcus tauri</name>
    <name type="common">Marine green alga</name>
    <dbReference type="NCBI Taxonomy" id="70448"/>
    <lineage>
        <taxon>Eukaryota</taxon>
        <taxon>Viridiplantae</taxon>
        <taxon>Chlorophyta</taxon>
        <taxon>Mamiellophyceae</taxon>
        <taxon>Mamiellales</taxon>
        <taxon>Bathycoccaceae</taxon>
        <taxon>Ostreococcus</taxon>
    </lineage>
</organism>
<dbReference type="InterPro" id="IPR023214">
    <property type="entry name" value="HAD_sf"/>
</dbReference>
<dbReference type="SUPFAM" id="SSF53448">
    <property type="entry name" value="Nucleotide-diphospho-sugar transferases"/>
    <property type="match status" value="1"/>
</dbReference>
<name>A0A1Y5HWI5_OSTTA</name>
<dbReference type="InterPro" id="IPR029044">
    <property type="entry name" value="Nucleotide-diphossugar_trans"/>
</dbReference>
<reference evidence="1" key="1">
    <citation type="submission" date="2017-04" db="EMBL/GenBank/DDBJ databases">
        <title>Population genomics of picophytoplankton unveils novel chromosome hypervariability.</title>
        <authorList>
            <consortium name="DOE Joint Genome Institute"/>
            <person name="Blanc-Mathieu R."/>
            <person name="Krasovec M."/>
            <person name="Hebrard M."/>
            <person name="Yau S."/>
            <person name="Desgranges E."/>
            <person name="Martin J."/>
            <person name="Schackwitz W."/>
            <person name="Kuo A."/>
            <person name="Salin G."/>
            <person name="Donnadieu C."/>
            <person name="Desdevises Y."/>
            <person name="Sanchez-Ferandin S."/>
            <person name="Moreau H."/>
            <person name="Rivals E."/>
            <person name="Grigoriev I.V."/>
            <person name="Grimsley N."/>
            <person name="Eyre-Walker A."/>
            <person name="Piganeau G."/>
        </authorList>
    </citation>
    <scope>NUCLEOTIDE SEQUENCE [LARGE SCALE GENOMIC DNA]</scope>
    <source>
        <strain evidence="1">RCC 1115</strain>
    </source>
</reference>
<dbReference type="Proteomes" id="UP000195557">
    <property type="component" value="Unassembled WGS sequence"/>
</dbReference>
<gene>
    <name evidence="1" type="ORF">BE221DRAFT_196577</name>
</gene>
<dbReference type="Gene3D" id="3.40.50.1000">
    <property type="entry name" value="HAD superfamily/HAD-like"/>
    <property type="match status" value="1"/>
</dbReference>
<dbReference type="InterPro" id="IPR011009">
    <property type="entry name" value="Kinase-like_dom_sf"/>
</dbReference>
<sequence>MNIVVPLGRLTYLPGSSGKPLQITSVLGRPVLFWLLDSLQLDYDRDTVWIVVSAHDEATYQIFDTLSAEYRALKIACRLRLIPLYFNTRGVAETLQVALQYMEEADLKKTTLCVNSDMIFNPSVSFASRTISSKSLACFTTPASELASSKGHSRAQDYEWCYCKLHHVANETALSNPKLPVGVEHFPKYQMKEVTFGHRSETIMVGAYVFGSADLLSSVVSRVLLPSRARTHKRCGFPDLVQAGMELLQNGCIGIVIPFKSYTPLKCEEHVQIFIESTAGRLRGRRPVISGKSTRYVFQMYGGIMSDDYKPRKHVINVVRQLKELGHHITVSSSRGRSACAVRTLMEQLDKFDIQYDEIELHDDEKDYTVMVGSYVYDARGDLHGSLGLPGELRSIDAVQPRHFNHLTFTDKTVTKKSDVEMLAGEAFYYENIPKELAHLFPAMISKEIMASGALSITISKLKGVTFSQLLVNRCIDASKLCSLLSAIMVLHNFQITANTYEPHGTNYYENYSSKVRRRYALHRGLYDRIYRSHATVNTDFIIDSIISALDQYEENNRADVRRFIHGDPVFSNCVLSTEGETRFIDMNGKLGHVLTTSGDCAYDLAKILQSLYGYDYIILDVKINASDVILLQRLRTCFQEHVTRHYAHVSWNDIQLITASLFVSLIPLHDDFSHQVEFWRIGLHVYECWKEDVANHRTFMR</sequence>
<dbReference type="SUPFAM" id="SSF56112">
    <property type="entry name" value="Protein kinase-like (PK-like)"/>
    <property type="match status" value="1"/>
</dbReference>
<protein>
    <recommendedName>
        <fullName evidence="2">Nucleotidyl transferase domain-containing protein</fullName>
    </recommendedName>
</protein>
<proteinExistence type="predicted"/>
<accession>A0A1Y5HWI5</accession>
<dbReference type="EMBL" id="KZ155840">
    <property type="protein sequence ID" value="OUS41648.1"/>
    <property type="molecule type" value="Genomic_DNA"/>
</dbReference>
<evidence type="ECO:0000313" key="1">
    <source>
        <dbReference type="EMBL" id="OUS41648.1"/>
    </source>
</evidence>